<feature type="transmembrane region" description="Helical" evidence="5">
    <location>
        <begin position="33"/>
        <end position="50"/>
    </location>
</feature>
<feature type="domain" description="DUF202" evidence="6">
    <location>
        <begin position="24"/>
        <end position="91"/>
    </location>
</feature>
<comment type="subcellular location">
    <subcellularLocation>
        <location evidence="1">Endomembrane system</location>
        <topology evidence="1">Multi-pass membrane protein</topology>
    </subcellularLocation>
</comment>
<keyword evidence="3 5" id="KW-1133">Transmembrane helix</keyword>
<protein>
    <submittedName>
        <fullName evidence="7">Membrane protein</fullName>
    </submittedName>
</protein>
<gene>
    <name evidence="7" type="ORF">RJ45_07805</name>
</gene>
<evidence type="ECO:0000256" key="3">
    <source>
        <dbReference type="ARBA" id="ARBA00022989"/>
    </source>
</evidence>
<accession>A0A0B9GHE4</accession>
<evidence type="ECO:0000256" key="4">
    <source>
        <dbReference type="ARBA" id="ARBA00023136"/>
    </source>
</evidence>
<evidence type="ECO:0000256" key="2">
    <source>
        <dbReference type="ARBA" id="ARBA00022692"/>
    </source>
</evidence>
<keyword evidence="2 5" id="KW-0812">Transmembrane</keyword>
<feature type="transmembrane region" description="Helical" evidence="5">
    <location>
        <begin position="62"/>
        <end position="82"/>
    </location>
</feature>
<feature type="transmembrane region" description="Helical" evidence="5">
    <location>
        <begin position="103"/>
        <end position="123"/>
    </location>
</feature>
<dbReference type="InterPro" id="IPR003807">
    <property type="entry name" value="DUF202"/>
</dbReference>
<keyword evidence="4 5" id="KW-0472">Membrane</keyword>
<evidence type="ECO:0000256" key="1">
    <source>
        <dbReference type="ARBA" id="ARBA00004127"/>
    </source>
</evidence>
<dbReference type="Proteomes" id="UP000031278">
    <property type="component" value="Unassembled WGS sequence"/>
</dbReference>
<comment type="caution">
    <text evidence="7">The sequence shown here is derived from an EMBL/GenBank/DDBJ whole genome shotgun (WGS) entry which is preliminary data.</text>
</comment>
<evidence type="ECO:0000259" key="6">
    <source>
        <dbReference type="Pfam" id="PF02656"/>
    </source>
</evidence>
<dbReference type="AlphaFoldDB" id="A0A0B9GHE4"/>
<evidence type="ECO:0000313" key="7">
    <source>
        <dbReference type="EMBL" id="KHT64175.1"/>
    </source>
</evidence>
<evidence type="ECO:0000313" key="8">
    <source>
        <dbReference type="Proteomes" id="UP000031278"/>
    </source>
</evidence>
<dbReference type="EMBL" id="JWLZ01000113">
    <property type="protein sequence ID" value="KHT64175.1"/>
    <property type="molecule type" value="Genomic_DNA"/>
</dbReference>
<dbReference type="Pfam" id="PF02656">
    <property type="entry name" value="DUF202"/>
    <property type="match status" value="1"/>
</dbReference>
<proteinExistence type="predicted"/>
<dbReference type="GO" id="GO:0012505">
    <property type="term" value="C:endomembrane system"/>
    <property type="evidence" value="ECO:0007669"/>
    <property type="project" value="UniProtKB-SubCell"/>
</dbReference>
<reference evidence="7 8" key="1">
    <citation type="submission" date="2014-12" db="EMBL/GenBank/DDBJ databases">
        <title>Genome sequencing of Photobacterium gaetbulicola AD005a.</title>
        <authorList>
            <person name="Adrian T.G.S."/>
            <person name="Chan K.G."/>
        </authorList>
    </citation>
    <scope>NUCLEOTIDE SEQUENCE [LARGE SCALE GENOMIC DNA]</scope>
    <source>
        <strain evidence="7 8">AD005a</strain>
    </source>
</reference>
<evidence type="ECO:0000256" key="5">
    <source>
        <dbReference type="SAM" id="Phobius"/>
    </source>
</evidence>
<name>A0A0B9GHE4_9GAMM</name>
<sequence>MMKPLRRRLPRKTWRHEGQAPDYRFSLANERTYLAWIRTALALLAGAIGIDQLTPDLADPLVRISLSSFLCLCSGLLAVFAYRRWAQNEKAMRANQQLKYTGFLKIISLVMLFLTSVVILVILL</sequence>
<organism evidence="7 8">
    <name type="scientific">Photobacterium gaetbulicola</name>
    <dbReference type="NCBI Taxonomy" id="1295392"/>
    <lineage>
        <taxon>Bacteria</taxon>
        <taxon>Pseudomonadati</taxon>
        <taxon>Pseudomonadota</taxon>
        <taxon>Gammaproteobacteria</taxon>
        <taxon>Vibrionales</taxon>
        <taxon>Vibrionaceae</taxon>
        <taxon>Photobacterium</taxon>
    </lineage>
</organism>